<dbReference type="InterPro" id="IPR001680">
    <property type="entry name" value="WD40_rpt"/>
</dbReference>
<dbReference type="Proteomes" id="UP001150925">
    <property type="component" value="Unassembled WGS sequence"/>
</dbReference>
<dbReference type="Gene3D" id="2.130.10.10">
    <property type="entry name" value="YVTN repeat-like/Quinoprotein amine dehydrogenase"/>
    <property type="match status" value="1"/>
</dbReference>
<dbReference type="SMART" id="SM00320">
    <property type="entry name" value="WD40"/>
    <property type="match status" value="2"/>
</dbReference>
<feature type="region of interest" description="Disordered" evidence="4">
    <location>
        <begin position="432"/>
        <end position="477"/>
    </location>
</feature>
<evidence type="ECO:0000313" key="6">
    <source>
        <dbReference type="Proteomes" id="UP001150925"/>
    </source>
</evidence>
<evidence type="ECO:0000256" key="1">
    <source>
        <dbReference type="ARBA" id="ARBA00007861"/>
    </source>
</evidence>
<dbReference type="InterPro" id="IPR036322">
    <property type="entry name" value="WD40_repeat_dom_sf"/>
</dbReference>
<feature type="compositionally biased region" description="Polar residues" evidence="4">
    <location>
        <begin position="437"/>
        <end position="448"/>
    </location>
</feature>
<evidence type="ECO:0000256" key="3">
    <source>
        <dbReference type="ARBA" id="ARBA00014234"/>
    </source>
</evidence>
<accession>A0A9W8AUX5</accession>
<evidence type="ECO:0000256" key="2">
    <source>
        <dbReference type="ARBA" id="ARBA00011187"/>
    </source>
</evidence>
<dbReference type="OrthoDB" id="18388at2759"/>
<organism evidence="5 6">
    <name type="scientific">Dispira parvispora</name>
    <dbReference type="NCBI Taxonomy" id="1520584"/>
    <lineage>
        <taxon>Eukaryota</taxon>
        <taxon>Fungi</taxon>
        <taxon>Fungi incertae sedis</taxon>
        <taxon>Zoopagomycota</taxon>
        <taxon>Kickxellomycotina</taxon>
        <taxon>Dimargaritomycetes</taxon>
        <taxon>Dimargaritales</taxon>
        <taxon>Dimargaritaceae</taxon>
        <taxon>Dispira</taxon>
    </lineage>
</organism>
<comment type="similarity">
    <text evidence="1">Belongs to the NSA1 family.</text>
</comment>
<dbReference type="GO" id="GO:0042273">
    <property type="term" value="P:ribosomal large subunit biogenesis"/>
    <property type="evidence" value="ECO:0007669"/>
    <property type="project" value="InterPro"/>
</dbReference>
<dbReference type="InterPro" id="IPR015943">
    <property type="entry name" value="WD40/YVTN_repeat-like_dom_sf"/>
</dbReference>
<sequence length="477" mass="52772">MQLLTGDEAGLVKAVTVAVDDRRTKAFDTKVPLTRRHLLYGSRDKKDASESNDIIKLWQRQVNRSRGVQKMTLVTPNNTTKNDTATSLLLVARANGDIEWIDTDWARADPTPSDEQQDAQDTQGKREPLYTAHQAIFDNNASLRGNQVTQAQKFIGLWGNQDGRVAYLTSQGNFSLQSVPLHTLSTSPADVDPALNLADPSSLYLNFGKDLSCMRIHQTSTTALVGLVGRERQLTLWDMQQLSSTTTGSNLANDTAQPSWATPQGEPYFKAKNVPHDNLGLRVPYWGTDFEFMNSEGTQLVLGTEQHQIRLYDTKASRSPVADFTIGKHPLRRIVLSPDQNYLYAADNVNLVHQIDLRMRRTVGSLKGATGAVADMAILPGDSSHMVSVGLDRFLRVHHIGAPGLPLVHSVYLKQRMSQVLPLGQAGDLTQIHSKESSNNGNPKGDSNSEGDDDDDLWNTMATVIDKPRSKRRRVKN</sequence>
<dbReference type="AlphaFoldDB" id="A0A9W8AUX5"/>
<evidence type="ECO:0000256" key="4">
    <source>
        <dbReference type="SAM" id="MobiDB-lite"/>
    </source>
</evidence>
<protein>
    <recommendedName>
        <fullName evidence="3">Ribosome biogenesis protein NSA1</fullName>
    </recommendedName>
</protein>
<reference evidence="5" key="1">
    <citation type="submission" date="2022-07" db="EMBL/GenBank/DDBJ databases">
        <title>Phylogenomic reconstructions and comparative analyses of Kickxellomycotina fungi.</title>
        <authorList>
            <person name="Reynolds N.K."/>
            <person name="Stajich J.E."/>
            <person name="Barry K."/>
            <person name="Grigoriev I.V."/>
            <person name="Crous P."/>
            <person name="Smith M.E."/>
        </authorList>
    </citation>
    <scope>NUCLEOTIDE SEQUENCE</scope>
    <source>
        <strain evidence="5">RSA 1196</strain>
    </source>
</reference>
<dbReference type="GO" id="GO:0030687">
    <property type="term" value="C:preribosome, large subunit precursor"/>
    <property type="evidence" value="ECO:0007669"/>
    <property type="project" value="TreeGrafter"/>
</dbReference>
<comment type="caution">
    <text evidence="5">The sequence shown here is derived from an EMBL/GenBank/DDBJ whole genome shotgun (WGS) entry which is preliminary data.</text>
</comment>
<feature type="region of interest" description="Disordered" evidence="4">
    <location>
        <begin position="106"/>
        <end position="126"/>
    </location>
</feature>
<dbReference type="GO" id="GO:0005730">
    <property type="term" value="C:nucleolus"/>
    <property type="evidence" value="ECO:0007669"/>
    <property type="project" value="InterPro"/>
</dbReference>
<dbReference type="InterPro" id="IPR037379">
    <property type="entry name" value="WDR74/Nsa1"/>
</dbReference>
<dbReference type="EMBL" id="JANBPY010000683">
    <property type="protein sequence ID" value="KAJ1964592.1"/>
    <property type="molecule type" value="Genomic_DNA"/>
</dbReference>
<proteinExistence type="inferred from homology"/>
<dbReference type="PANTHER" id="PTHR16038">
    <property type="entry name" value="NOP SEVEN ASSOCIATED PROTEIN 1"/>
    <property type="match status" value="1"/>
</dbReference>
<comment type="subunit">
    <text evidence="2">Component of the pre-66S ribosomal particle.</text>
</comment>
<gene>
    <name evidence="5" type="primary">NSA1</name>
    <name evidence="5" type="ORF">IWQ62_002891</name>
</gene>
<keyword evidence="6" id="KW-1185">Reference proteome</keyword>
<dbReference type="SUPFAM" id="SSF50978">
    <property type="entry name" value="WD40 repeat-like"/>
    <property type="match status" value="1"/>
</dbReference>
<dbReference type="PANTHER" id="PTHR16038:SF4">
    <property type="entry name" value="WD REPEAT-CONTAINING PROTEIN 74"/>
    <property type="match status" value="1"/>
</dbReference>
<evidence type="ECO:0000313" key="5">
    <source>
        <dbReference type="EMBL" id="KAJ1964592.1"/>
    </source>
</evidence>
<name>A0A9W8AUX5_9FUNG</name>